<dbReference type="GO" id="GO:0008017">
    <property type="term" value="F:microtubule binding"/>
    <property type="evidence" value="ECO:0007669"/>
    <property type="project" value="InterPro"/>
</dbReference>
<organism evidence="5 6">
    <name type="scientific">Hamiltosporidium tvaerminnensis</name>
    <dbReference type="NCBI Taxonomy" id="1176355"/>
    <lineage>
        <taxon>Eukaryota</taxon>
        <taxon>Fungi</taxon>
        <taxon>Fungi incertae sedis</taxon>
        <taxon>Microsporidia</taxon>
        <taxon>Dubosqiidae</taxon>
        <taxon>Hamiltosporidium</taxon>
    </lineage>
</organism>
<proteinExistence type="inferred from homology"/>
<keyword evidence="3" id="KW-0547">Nucleotide-binding</keyword>
<reference evidence="5 6" key="1">
    <citation type="submission" date="2017-12" db="EMBL/GenBank/DDBJ databases">
        <authorList>
            <person name="Pombert J.-F."/>
            <person name="Haag K.L."/>
            <person name="Ebert D."/>
        </authorList>
    </citation>
    <scope>NUCLEOTIDE SEQUENCE [LARGE SCALE GENOMIC DNA]</scope>
    <source>
        <strain evidence="5">FI-OER-3-3</strain>
    </source>
</reference>
<accession>A0A4Q9LBW5</accession>
<dbReference type="SUPFAM" id="SSF52540">
    <property type="entry name" value="P-loop containing nucleoside triphosphate hydrolases"/>
    <property type="match status" value="1"/>
</dbReference>
<name>A0A4Q9LBW5_9MICR</name>
<dbReference type="Pfam" id="PF00225">
    <property type="entry name" value="Kinesin"/>
    <property type="match status" value="1"/>
</dbReference>
<dbReference type="GO" id="GO:0007018">
    <property type="term" value="P:microtubule-based movement"/>
    <property type="evidence" value="ECO:0007669"/>
    <property type="project" value="InterPro"/>
</dbReference>
<keyword evidence="2 3" id="KW-0505">Motor protein</keyword>
<feature type="domain" description="Kinesin motor" evidence="4">
    <location>
        <begin position="4"/>
        <end position="297"/>
    </location>
</feature>
<comment type="caution">
    <text evidence="5">The sequence shown here is derived from an EMBL/GenBank/DDBJ whole genome shotgun (WGS) entry which is preliminary data.</text>
</comment>
<dbReference type="PANTHER" id="PTHR47968">
    <property type="entry name" value="CENTROMERE PROTEIN E"/>
    <property type="match status" value="1"/>
</dbReference>
<keyword evidence="1" id="KW-0175">Coiled coil</keyword>
<dbReference type="InterPro" id="IPR001752">
    <property type="entry name" value="Kinesin_motor_dom"/>
</dbReference>
<dbReference type="InterPro" id="IPR027640">
    <property type="entry name" value="Kinesin-like_fam"/>
</dbReference>
<evidence type="ECO:0000313" key="5">
    <source>
        <dbReference type="EMBL" id="TBU05224.1"/>
    </source>
</evidence>
<protein>
    <submittedName>
        <fullName evidence="5">Kinesin motor domain-containing protein</fullName>
    </submittedName>
</protein>
<sequence>MPKKIKVCIRIRNTYDDSVWEINNTILYQKIDCNKRLAFDCFQGLFFRHTNLNIFDECLIELLDEFLSGINCTVFAYGQTGSGKTHTMLGTEIENGLIKLSLVYLIQKTTSKQLKASYIEIYNEKVYDLLQNNKEIKLYNVENELKIANLSKIEVESTSQIISILDLSEKKRRVSATEYNLRSSRSHTIFQIHLDLPHVSVKLNLIDLAGSEKAAGTLERRKEGSYINKSLLALGTVVNSLTKSAYVNFRDSKLTRLLQPSLDGTSNVLSLCMISPNNKNLEESLSTLNFAARISKVELKYKQNRMITVTENTIQHRNICERCKIEMYEESKDEMDLEKSVKNRNEENIDLKSTSKLLQYGTKNQKFNKNGLNSLQKNSLNSSLDNTKIEFQRETMILKSENELLLNRIAILEKMVGSMMNQNTSGRIHEIFLLEKNMFNLQLEMLKRKEEKS</sequence>
<dbReference type="PROSITE" id="PS50067">
    <property type="entry name" value="KINESIN_MOTOR_2"/>
    <property type="match status" value="1"/>
</dbReference>
<keyword evidence="3" id="KW-0067">ATP-binding</keyword>
<dbReference type="InterPro" id="IPR036961">
    <property type="entry name" value="Kinesin_motor_dom_sf"/>
</dbReference>
<dbReference type="AlphaFoldDB" id="A0A4Q9LBW5"/>
<dbReference type="GO" id="GO:0005524">
    <property type="term" value="F:ATP binding"/>
    <property type="evidence" value="ECO:0007669"/>
    <property type="project" value="UniProtKB-UniRule"/>
</dbReference>
<dbReference type="Proteomes" id="UP000292362">
    <property type="component" value="Unassembled WGS sequence"/>
</dbReference>
<dbReference type="InterPro" id="IPR027417">
    <property type="entry name" value="P-loop_NTPase"/>
</dbReference>
<evidence type="ECO:0000256" key="3">
    <source>
        <dbReference type="PROSITE-ProRule" id="PRU00283"/>
    </source>
</evidence>
<dbReference type="VEuPathDB" id="MicrosporidiaDB:CWI37_0035p0030"/>
<evidence type="ECO:0000256" key="1">
    <source>
        <dbReference type="ARBA" id="ARBA00023054"/>
    </source>
</evidence>
<dbReference type="EMBL" id="PITJ01000035">
    <property type="protein sequence ID" value="TBU05224.1"/>
    <property type="molecule type" value="Genomic_DNA"/>
</dbReference>
<dbReference type="GO" id="GO:0003777">
    <property type="term" value="F:microtubule motor activity"/>
    <property type="evidence" value="ECO:0007669"/>
    <property type="project" value="InterPro"/>
</dbReference>
<dbReference type="PRINTS" id="PR00380">
    <property type="entry name" value="KINESINHEAVY"/>
</dbReference>
<feature type="binding site" evidence="3">
    <location>
        <begin position="78"/>
        <end position="85"/>
    </location>
    <ligand>
        <name>ATP</name>
        <dbReference type="ChEBI" id="CHEBI:30616"/>
    </ligand>
</feature>
<evidence type="ECO:0000259" key="4">
    <source>
        <dbReference type="PROSITE" id="PS50067"/>
    </source>
</evidence>
<gene>
    <name evidence="5" type="ORF">CWI37_0035p0030</name>
</gene>
<comment type="similarity">
    <text evidence="3">Belongs to the TRAFAC class myosin-kinesin ATPase superfamily. Kinesin family.</text>
</comment>
<dbReference type="SMART" id="SM00129">
    <property type="entry name" value="KISc"/>
    <property type="match status" value="1"/>
</dbReference>
<evidence type="ECO:0000256" key="2">
    <source>
        <dbReference type="ARBA" id="ARBA00023175"/>
    </source>
</evidence>
<evidence type="ECO:0000313" key="6">
    <source>
        <dbReference type="Proteomes" id="UP000292362"/>
    </source>
</evidence>
<dbReference type="PANTHER" id="PTHR47968:SF75">
    <property type="entry name" value="CENTROMERE-ASSOCIATED PROTEIN E"/>
    <property type="match status" value="1"/>
</dbReference>
<dbReference type="Gene3D" id="3.40.850.10">
    <property type="entry name" value="Kinesin motor domain"/>
    <property type="match status" value="1"/>
</dbReference>